<evidence type="ECO:0000256" key="13">
    <source>
        <dbReference type="ARBA" id="ARBA00023212"/>
    </source>
</evidence>
<proteinExistence type="inferred from homology"/>
<reference evidence="20" key="1">
    <citation type="submission" date="2016-05" db="EMBL/GenBank/DDBJ databases">
        <title>Comparative genomics of biotechnologically important yeasts.</title>
        <authorList>
            <consortium name="DOE Joint Genome Institute"/>
            <person name="Riley R."/>
            <person name="Haridas S."/>
            <person name="Wolfe K.H."/>
            <person name="Lopes M.R."/>
            <person name="Hittinger C.T."/>
            <person name="Goker M."/>
            <person name="Salamov A."/>
            <person name="Wisecaver J."/>
            <person name="Long T.M."/>
            <person name="Aerts A.L."/>
            <person name="Barry K."/>
            <person name="Choi C."/>
            <person name="Clum A."/>
            <person name="Coughlan A.Y."/>
            <person name="Deshpande S."/>
            <person name="Douglass A.P."/>
            <person name="Hanson S.J."/>
            <person name="Klenk H.-P."/>
            <person name="Labutti K."/>
            <person name="Lapidus A."/>
            <person name="Lindquist E."/>
            <person name="Lipzen A."/>
            <person name="Meier-Kolthoff J.P."/>
            <person name="Ohm R.A."/>
            <person name="Otillar R.P."/>
            <person name="Pangilinan J."/>
            <person name="Peng Y."/>
            <person name="Rokas A."/>
            <person name="Rosa C.A."/>
            <person name="Scheuner C."/>
            <person name="Sibirny A.A."/>
            <person name="Slot J.C."/>
            <person name="Stielow J.B."/>
            <person name="Sun H."/>
            <person name="Kurtzman C.P."/>
            <person name="Blackwell M."/>
            <person name="Grigoriev I.V."/>
            <person name="Jeffries T.W."/>
        </authorList>
    </citation>
    <scope>NUCLEOTIDE SEQUENCE [LARGE SCALE GENOMIC DNA]</scope>
    <source>
        <strain evidence="20">NRRL Y-2460</strain>
    </source>
</reference>
<dbReference type="Pfam" id="PF08654">
    <property type="entry name" value="DASH_Dad2"/>
    <property type="match status" value="1"/>
</dbReference>
<evidence type="ECO:0000256" key="3">
    <source>
        <dbReference type="ARBA" id="ARBA00004629"/>
    </source>
</evidence>
<keyword evidence="15" id="KW-0131">Cell cycle</keyword>
<keyword evidence="14" id="KW-0539">Nucleus</keyword>
<dbReference type="InterPro" id="IPR013963">
    <property type="entry name" value="DASH_Dad2"/>
</dbReference>
<keyword evidence="8" id="KW-0132">Cell division</keyword>
<evidence type="ECO:0000256" key="1">
    <source>
        <dbReference type="ARBA" id="ARBA00004123"/>
    </source>
</evidence>
<evidence type="ECO:0000256" key="11">
    <source>
        <dbReference type="ARBA" id="ARBA00022829"/>
    </source>
</evidence>
<evidence type="ECO:0000256" key="16">
    <source>
        <dbReference type="ARBA" id="ARBA00023328"/>
    </source>
</evidence>
<evidence type="ECO:0000256" key="2">
    <source>
        <dbReference type="ARBA" id="ARBA00004186"/>
    </source>
</evidence>
<evidence type="ECO:0000256" key="12">
    <source>
        <dbReference type="ARBA" id="ARBA00022838"/>
    </source>
</evidence>
<evidence type="ECO:0000256" key="9">
    <source>
        <dbReference type="ARBA" id="ARBA00022701"/>
    </source>
</evidence>
<evidence type="ECO:0000256" key="14">
    <source>
        <dbReference type="ARBA" id="ARBA00023242"/>
    </source>
</evidence>
<dbReference type="GO" id="GO:1990023">
    <property type="term" value="C:mitotic spindle midzone"/>
    <property type="evidence" value="ECO:0007669"/>
    <property type="project" value="TreeGrafter"/>
</dbReference>
<keyword evidence="10" id="KW-0498">Mitosis</keyword>
<protein>
    <recommendedName>
        <fullName evidence="5">DASH complex subunit DAD2</fullName>
    </recommendedName>
    <alternativeName>
        <fullName evidence="17">Outer kinetochore protein DAD2</fullName>
    </alternativeName>
</protein>
<dbReference type="GO" id="GO:0042729">
    <property type="term" value="C:DASH complex"/>
    <property type="evidence" value="ECO:0007669"/>
    <property type="project" value="InterPro"/>
</dbReference>
<dbReference type="GO" id="GO:0005874">
    <property type="term" value="C:microtubule"/>
    <property type="evidence" value="ECO:0007669"/>
    <property type="project" value="UniProtKB-KW"/>
</dbReference>
<evidence type="ECO:0000256" key="4">
    <source>
        <dbReference type="ARBA" id="ARBA00005501"/>
    </source>
</evidence>
<keyword evidence="6" id="KW-0158">Chromosome</keyword>
<feature type="compositionally biased region" description="Polar residues" evidence="18">
    <location>
        <begin position="1"/>
        <end position="11"/>
    </location>
</feature>
<dbReference type="STRING" id="669874.A0A1E4U2F8"/>
<name>A0A1E4U2F8_PACTA</name>
<keyword evidence="16" id="KW-0137">Centromere</keyword>
<evidence type="ECO:0000256" key="5">
    <source>
        <dbReference type="ARBA" id="ARBA00020260"/>
    </source>
</evidence>
<dbReference type="Proteomes" id="UP000094236">
    <property type="component" value="Unassembled WGS sequence"/>
</dbReference>
<dbReference type="GO" id="GO:0008608">
    <property type="term" value="P:attachment of spindle microtubules to kinetochore"/>
    <property type="evidence" value="ECO:0007669"/>
    <property type="project" value="TreeGrafter"/>
</dbReference>
<feature type="compositionally biased region" description="Basic and acidic residues" evidence="18">
    <location>
        <begin position="154"/>
        <end position="165"/>
    </location>
</feature>
<dbReference type="EMBL" id="KV454011">
    <property type="protein sequence ID" value="ODV98179.1"/>
    <property type="molecule type" value="Genomic_DNA"/>
</dbReference>
<evidence type="ECO:0000256" key="17">
    <source>
        <dbReference type="ARBA" id="ARBA00030568"/>
    </source>
</evidence>
<evidence type="ECO:0000313" key="19">
    <source>
        <dbReference type="EMBL" id="ODV98179.1"/>
    </source>
</evidence>
<evidence type="ECO:0000256" key="6">
    <source>
        <dbReference type="ARBA" id="ARBA00022454"/>
    </source>
</evidence>
<dbReference type="PANTHER" id="PTHR28036:SF1">
    <property type="entry name" value="DASH COMPLEX SUBUNIT DAD2"/>
    <property type="match status" value="1"/>
</dbReference>
<evidence type="ECO:0000256" key="18">
    <source>
        <dbReference type="SAM" id="MobiDB-lite"/>
    </source>
</evidence>
<dbReference type="GO" id="GO:0000278">
    <property type="term" value="P:mitotic cell cycle"/>
    <property type="evidence" value="ECO:0007669"/>
    <property type="project" value="InterPro"/>
</dbReference>
<evidence type="ECO:0000256" key="10">
    <source>
        <dbReference type="ARBA" id="ARBA00022776"/>
    </source>
</evidence>
<comment type="similarity">
    <text evidence="4">Belongs to the DASH complex DAD2 family.</text>
</comment>
<feature type="region of interest" description="Disordered" evidence="18">
    <location>
        <begin position="137"/>
        <end position="165"/>
    </location>
</feature>
<keyword evidence="13" id="KW-0206">Cytoskeleton</keyword>
<dbReference type="GO" id="GO:0051301">
    <property type="term" value="P:cell division"/>
    <property type="evidence" value="ECO:0007669"/>
    <property type="project" value="UniProtKB-KW"/>
</dbReference>
<sequence length="165" mass="18378">METTAGLNNGGKSPHLDGKSPSVGASSNRLQQKILEKQKELKSLQVINNLINRLLLNFERLSGDLSKLSSGTDAIAMIMSNWSEILKIIKLSNLNLALQTQRAAGESLSNTTLDFEKFENDKDPDDMPLPETLVRLRLNKDVENNKEEEEEDTGLDKHEDGVMED</sequence>
<comment type="subcellular location">
    <subcellularLocation>
        <location evidence="3">Chromosome</location>
        <location evidence="3">Centromere</location>
        <location evidence="3">Kinetochore</location>
    </subcellularLocation>
    <subcellularLocation>
        <location evidence="2">Cytoplasm</location>
        <location evidence="2">Cytoskeleton</location>
        <location evidence="2">Spindle</location>
    </subcellularLocation>
    <subcellularLocation>
        <location evidence="1">Nucleus</location>
    </subcellularLocation>
</comment>
<evidence type="ECO:0000256" key="8">
    <source>
        <dbReference type="ARBA" id="ARBA00022618"/>
    </source>
</evidence>
<keyword evidence="9" id="KW-0493">Microtubule</keyword>
<gene>
    <name evidence="19" type="ORF">PACTADRAFT_47981</name>
</gene>
<keyword evidence="20" id="KW-1185">Reference proteome</keyword>
<dbReference type="OrthoDB" id="3230169at2759"/>
<accession>A0A1E4U2F8</accession>
<evidence type="ECO:0000256" key="7">
    <source>
        <dbReference type="ARBA" id="ARBA00022490"/>
    </source>
</evidence>
<dbReference type="AlphaFoldDB" id="A0A1E4U2F8"/>
<evidence type="ECO:0000256" key="15">
    <source>
        <dbReference type="ARBA" id="ARBA00023306"/>
    </source>
</evidence>
<evidence type="ECO:0000313" key="20">
    <source>
        <dbReference type="Proteomes" id="UP000094236"/>
    </source>
</evidence>
<organism evidence="19 20">
    <name type="scientific">Pachysolen tannophilus NRRL Y-2460</name>
    <dbReference type="NCBI Taxonomy" id="669874"/>
    <lineage>
        <taxon>Eukaryota</taxon>
        <taxon>Fungi</taxon>
        <taxon>Dikarya</taxon>
        <taxon>Ascomycota</taxon>
        <taxon>Saccharomycotina</taxon>
        <taxon>Pichiomycetes</taxon>
        <taxon>Pachysolenaceae</taxon>
        <taxon>Pachysolen</taxon>
    </lineage>
</organism>
<dbReference type="GO" id="GO:0044732">
    <property type="term" value="C:mitotic spindle pole body"/>
    <property type="evidence" value="ECO:0007669"/>
    <property type="project" value="TreeGrafter"/>
</dbReference>
<dbReference type="PANTHER" id="PTHR28036">
    <property type="entry name" value="DASH COMPLEX SUBUNIT DAD2"/>
    <property type="match status" value="1"/>
</dbReference>
<keyword evidence="7" id="KW-0963">Cytoplasm</keyword>
<feature type="region of interest" description="Disordered" evidence="18">
    <location>
        <begin position="1"/>
        <end position="27"/>
    </location>
</feature>
<keyword evidence="12" id="KW-0995">Kinetochore</keyword>
<keyword evidence="11" id="KW-0159">Chromosome partition</keyword>